<evidence type="ECO:0000256" key="2">
    <source>
        <dbReference type="SAM" id="SignalP"/>
    </source>
</evidence>
<evidence type="ECO:0000313" key="4">
    <source>
        <dbReference type="Proteomes" id="UP000007350"/>
    </source>
</evidence>
<feature type="compositionally biased region" description="Gly residues" evidence="1">
    <location>
        <begin position="206"/>
        <end position="217"/>
    </location>
</feature>
<feature type="compositionally biased region" description="Basic and acidic residues" evidence="1">
    <location>
        <begin position="354"/>
        <end position="366"/>
    </location>
</feature>
<evidence type="ECO:0000313" key="3">
    <source>
        <dbReference type="EMBL" id="EKF27275.1"/>
    </source>
</evidence>
<feature type="compositionally biased region" description="Gly residues" evidence="1">
    <location>
        <begin position="93"/>
        <end position="113"/>
    </location>
</feature>
<feature type="compositionally biased region" description="Polar residues" evidence="1">
    <location>
        <begin position="300"/>
        <end position="326"/>
    </location>
</feature>
<protein>
    <submittedName>
        <fullName evidence="3">Mucin-associated surface protein (MASP), putative</fullName>
    </submittedName>
</protein>
<feature type="compositionally biased region" description="Basic and acidic residues" evidence="1">
    <location>
        <begin position="327"/>
        <end position="342"/>
    </location>
</feature>
<name>K2MJD6_TRYCR</name>
<feature type="compositionally biased region" description="Basic and acidic residues" evidence="1">
    <location>
        <begin position="229"/>
        <end position="239"/>
    </location>
</feature>
<sequence length="396" mass="39859">MAVMMTGRVLLVCALCVLWCGAGGVYARGLDKKAPDGCMASRVLATNGSHMPGRCDRTTAMPPLRFALPFSAVEASSSAEDSGKKQIDPVGTGAPGSGSAGGGGGGSGGGGSEDSGENHASNQGLVGGPGRVGPSASSSGGDLSIRDVDGLGSVDIPSSSTVGKSRGKASPQAEPGTQPPSHPDGKEAVASNNEAQTQTSASEKGQGVGENNTGGAGQSLLGAQNVVNEDSKALGKEVPLKGPATKSESSEQDQTKVPNKVTPEQQTKNEMLTPEQKANDSQSTDTSTNLRETQEENKENPASTEGTAQSKSTGSQEQEDMSSTSEEASRLEEEQSTGRKTTENAQAPNATATGKRETGDNEKIDGSDSSTAASHTTSPLLLLILACAAAVAVVTA</sequence>
<feature type="compositionally biased region" description="Polar residues" evidence="1">
    <location>
        <begin position="279"/>
        <end position="291"/>
    </location>
</feature>
<gene>
    <name evidence="3" type="ORF">MOQ_009005</name>
</gene>
<proteinExistence type="predicted"/>
<dbReference type="Proteomes" id="UP000007350">
    <property type="component" value="Unassembled WGS sequence"/>
</dbReference>
<accession>K2MJD6</accession>
<dbReference type="EMBL" id="AHKC01018541">
    <property type="protein sequence ID" value="EKF27275.1"/>
    <property type="molecule type" value="Genomic_DNA"/>
</dbReference>
<organism evidence="3 4">
    <name type="scientific">Trypanosoma cruzi marinkellei</name>
    <dbReference type="NCBI Taxonomy" id="85056"/>
    <lineage>
        <taxon>Eukaryota</taxon>
        <taxon>Discoba</taxon>
        <taxon>Euglenozoa</taxon>
        <taxon>Kinetoplastea</taxon>
        <taxon>Metakinetoplastina</taxon>
        <taxon>Trypanosomatida</taxon>
        <taxon>Trypanosomatidae</taxon>
        <taxon>Trypanosoma</taxon>
        <taxon>Schizotrypanum</taxon>
    </lineage>
</organism>
<feature type="compositionally biased region" description="Polar residues" evidence="1">
    <location>
        <begin position="190"/>
        <end position="205"/>
    </location>
</feature>
<comment type="caution">
    <text evidence="3">The sequence shown here is derived from an EMBL/GenBank/DDBJ whole genome shotgun (WGS) entry which is preliminary data.</text>
</comment>
<keyword evidence="4" id="KW-1185">Reference proteome</keyword>
<dbReference type="OrthoDB" id="252306at2759"/>
<keyword evidence="2" id="KW-0732">Signal</keyword>
<feature type="signal peptide" evidence="2">
    <location>
        <begin position="1"/>
        <end position="27"/>
    </location>
</feature>
<feature type="compositionally biased region" description="Polar residues" evidence="1">
    <location>
        <begin position="343"/>
        <end position="352"/>
    </location>
</feature>
<dbReference type="AlphaFoldDB" id="K2MJD6"/>
<feature type="chain" id="PRO_5003861313" evidence="2">
    <location>
        <begin position="28"/>
        <end position="396"/>
    </location>
</feature>
<evidence type="ECO:0000256" key="1">
    <source>
        <dbReference type="SAM" id="MobiDB-lite"/>
    </source>
</evidence>
<reference evidence="3 4" key="1">
    <citation type="journal article" date="2012" name="BMC Genomics">
        <title>Comparative genomic analysis of human infective Trypanosoma cruzi lineages with the bat-restricted subspecies T. cruzi marinkellei.</title>
        <authorList>
            <person name="Franzen O."/>
            <person name="Talavera-Lopez C."/>
            <person name="Ochaya S."/>
            <person name="Butler C.E."/>
            <person name="Messenger L.A."/>
            <person name="Lewis M.D."/>
            <person name="Llewellyn M.S."/>
            <person name="Marinkelle C.J."/>
            <person name="Tyler K.M."/>
            <person name="Miles M.A."/>
            <person name="Andersson B."/>
        </authorList>
    </citation>
    <scope>NUCLEOTIDE SEQUENCE [LARGE SCALE GENOMIC DNA]</scope>
    <source>
        <strain evidence="3 4">B7</strain>
    </source>
</reference>
<feature type="region of interest" description="Disordered" evidence="1">
    <location>
        <begin position="77"/>
        <end position="375"/>
    </location>
</feature>